<reference evidence="2" key="1">
    <citation type="journal article" date="2023" name="Science">
        <title>Genome structures resolve the early diversification of teleost fishes.</title>
        <authorList>
            <person name="Parey E."/>
            <person name="Louis A."/>
            <person name="Montfort J."/>
            <person name="Bouchez O."/>
            <person name="Roques C."/>
            <person name="Iampietro C."/>
            <person name="Lluch J."/>
            <person name="Castinel A."/>
            <person name="Donnadieu C."/>
            <person name="Desvignes T."/>
            <person name="Floi Bucao C."/>
            <person name="Jouanno E."/>
            <person name="Wen M."/>
            <person name="Mejri S."/>
            <person name="Dirks R."/>
            <person name="Jansen H."/>
            <person name="Henkel C."/>
            <person name="Chen W.J."/>
            <person name="Zahm M."/>
            <person name="Cabau C."/>
            <person name="Klopp C."/>
            <person name="Thompson A.W."/>
            <person name="Robinson-Rechavi M."/>
            <person name="Braasch I."/>
            <person name="Lecointre G."/>
            <person name="Bobe J."/>
            <person name="Postlethwait J.H."/>
            <person name="Berthelot C."/>
            <person name="Roest Crollius H."/>
            <person name="Guiguen Y."/>
        </authorList>
    </citation>
    <scope>NUCLEOTIDE SEQUENCE</scope>
    <source>
        <strain evidence="2">NC1722</strain>
    </source>
</reference>
<dbReference type="PANTHER" id="PTHR46409:SF1">
    <property type="entry name" value="HTH PSQ-TYPE DOMAIN-CONTAINING PROTEIN"/>
    <property type="match status" value="1"/>
</dbReference>
<dbReference type="EMBL" id="JAINUG010000012">
    <property type="protein sequence ID" value="KAJ8414698.1"/>
    <property type="molecule type" value="Genomic_DNA"/>
</dbReference>
<gene>
    <name evidence="2" type="ORF">AAFF_G00039000</name>
</gene>
<evidence type="ECO:0000256" key="1">
    <source>
        <dbReference type="SAM" id="MobiDB-lite"/>
    </source>
</evidence>
<protein>
    <submittedName>
        <fullName evidence="2">Uncharacterized protein</fullName>
    </submittedName>
</protein>
<accession>A0AAD7T5P2</accession>
<organism evidence="2 3">
    <name type="scientific">Aldrovandia affinis</name>
    <dbReference type="NCBI Taxonomy" id="143900"/>
    <lineage>
        <taxon>Eukaryota</taxon>
        <taxon>Metazoa</taxon>
        <taxon>Chordata</taxon>
        <taxon>Craniata</taxon>
        <taxon>Vertebrata</taxon>
        <taxon>Euteleostomi</taxon>
        <taxon>Actinopterygii</taxon>
        <taxon>Neopterygii</taxon>
        <taxon>Teleostei</taxon>
        <taxon>Notacanthiformes</taxon>
        <taxon>Halosauridae</taxon>
        <taxon>Aldrovandia</taxon>
    </lineage>
</organism>
<dbReference type="Proteomes" id="UP001221898">
    <property type="component" value="Unassembled WGS sequence"/>
</dbReference>
<dbReference type="AlphaFoldDB" id="A0AAD7T5P2"/>
<comment type="caution">
    <text evidence="2">The sequence shown here is derived from an EMBL/GenBank/DDBJ whole genome shotgun (WGS) entry which is preliminary data.</text>
</comment>
<evidence type="ECO:0000313" key="3">
    <source>
        <dbReference type="Proteomes" id="UP001221898"/>
    </source>
</evidence>
<sequence length="314" mass="35758">MRKLELHLGRKLVWLVCNLHSGELPLHHLIVDLDGPTLSDNKLSGPIGKLLDSATDFNPNFTRIFVSSPLIKLPDKVIQDDQHYGYKIVCAVRDGVLLARLALLEIGPVNHSRWLTTANRLPRLWVSKHRLKGKNLKNLQLIVEFIIGVYYPCWFSVKIKHSWIEGSRHILFQLDCLKSQRKEDQERIEGVERILAIRGEGDPDTQLGDSSVRTRRTPDINCDASSIGDLISCFLSTSEVKNFINTPMEVLNWPCHTQSIERVVKMVTEASAKYFSQEKKDGGFRAQETSRRLMSKNESKQDLCNLAKFKKSGD</sequence>
<feature type="region of interest" description="Disordered" evidence="1">
    <location>
        <begin position="279"/>
        <end position="299"/>
    </location>
</feature>
<evidence type="ECO:0000313" key="2">
    <source>
        <dbReference type="EMBL" id="KAJ8414698.1"/>
    </source>
</evidence>
<proteinExistence type="predicted"/>
<name>A0AAD7T5P2_9TELE</name>
<dbReference type="PANTHER" id="PTHR46409">
    <property type="entry name" value="HTH PSQ-TYPE DOMAIN-CONTAINING PROTEIN"/>
    <property type="match status" value="1"/>
</dbReference>
<keyword evidence="3" id="KW-1185">Reference proteome</keyword>